<feature type="coiled-coil region" evidence="1">
    <location>
        <begin position="516"/>
        <end position="572"/>
    </location>
</feature>
<dbReference type="Pfam" id="PF06371">
    <property type="entry name" value="Drf_GBD"/>
    <property type="match status" value="1"/>
</dbReference>
<evidence type="ECO:0000259" key="4">
    <source>
        <dbReference type="SMART" id="SM01139"/>
    </source>
</evidence>
<feature type="region of interest" description="Disordered" evidence="2">
    <location>
        <begin position="1389"/>
        <end position="1410"/>
    </location>
</feature>
<feature type="compositionally biased region" description="Pro residues" evidence="2">
    <location>
        <begin position="852"/>
        <end position="866"/>
    </location>
</feature>
<dbReference type="PANTHER" id="PTHR47102:SF2">
    <property type="entry name" value="PROTEIN BNI1"/>
    <property type="match status" value="1"/>
</dbReference>
<dbReference type="GO" id="GO:0043332">
    <property type="term" value="C:mating projection tip"/>
    <property type="evidence" value="ECO:0007669"/>
    <property type="project" value="TreeGrafter"/>
</dbReference>
<dbReference type="GO" id="GO:1903475">
    <property type="term" value="P:mitotic actomyosin contractile ring assembly"/>
    <property type="evidence" value="ECO:0007669"/>
    <property type="project" value="TreeGrafter"/>
</dbReference>
<dbReference type="SUPFAM" id="SSF101447">
    <property type="entry name" value="Formin homology 2 domain (FH2 domain)"/>
    <property type="match status" value="1"/>
</dbReference>
<evidence type="ECO:0000313" key="6">
    <source>
        <dbReference type="EMBL" id="WFD41493.1"/>
    </source>
</evidence>
<feature type="compositionally biased region" description="Polar residues" evidence="2">
    <location>
        <begin position="684"/>
        <end position="714"/>
    </location>
</feature>
<dbReference type="InterPro" id="IPR016024">
    <property type="entry name" value="ARM-type_fold"/>
</dbReference>
<dbReference type="SMART" id="SM01140">
    <property type="entry name" value="Drf_GBD"/>
    <property type="match status" value="1"/>
</dbReference>
<dbReference type="InterPro" id="IPR051661">
    <property type="entry name" value="Actin_filament_regulator"/>
</dbReference>
<proteinExistence type="predicted"/>
<dbReference type="GO" id="GO:0005938">
    <property type="term" value="C:cell cortex"/>
    <property type="evidence" value="ECO:0007669"/>
    <property type="project" value="UniProtKB-ARBA"/>
</dbReference>
<dbReference type="EMBL" id="CP118375">
    <property type="protein sequence ID" value="WFD41493.1"/>
    <property type="molecule type" value="Genomic_DNA"/>
</dbReference>
<evidence type="ECO:0000256" key="2">
    <source>
        <dbReference type="SAM" id="MobiDB-lite"/>
    </source>
</evidence>
<dbReference type="PANTHER" id="PTHR47102">
    <property type="entry name" value="PROTEIN BNI1"/>
    <property type="match status" value="1"/>
</dbReference>
<sequence length="1615" mass="178004">MTNLTPQRSHASLSNASVGSMPETPLTESLTKSTIRVVPSPMAATGQPRDSGAAALRRSVLSNLSEARVSRPPDADVERMFRDLMDRRDLLTSSGDSLPFDTSQNIASFNVDKKWTLVYNDLLTERNAEREREKTFRAFPAPAITAPAQQSTMVLMRNSPEWFIKKFMDGTVTSKHIESLAVTLRTCAIGWLQNFVEAKGTPVLSSFLAGLHSHDPPSEQDVALEYEVLKAFRSLFNSKPGAHDALQHPKCISGITQSLVSPQLSTRKQAADILLFLCHWEKPEGHRLVLQGMDDLCFARNLPGRFDGWFTALESAIDGRGRMGSLVGASDEVRRLQMSSMPESGLTEYVANNMFLINAIVNSDIVDNLRRRVQLRKQMAESNLPRIMAKMRTLNTPDLDMQLSVYEKGAAADQEELLETADADAREMIDPETLVQAVLQRVQDTRARDFFVSSLQNLLRIRREGPDLEHSYQLVNSMISTVAQDRNGAATEGDLESLLGTSVANVLGRFAEQDLLERVQAELHNVRVELQERDAEAKRLRHELESSQGGLVGKLQAQVAELQQDLALSRENTIAVQRDMEEMERTYVDRILNLELGLRENAALLKQYEEDSSGAFAQFDRQVLRDSLERQVERSRTIRKLVTTNGRQEALPPMQSSADIMGVASHKQRSTDSEFWESLPSIAQEESQPTSTDTNRSASGSKRSSLVPSNTVTPTLPPRSASRHVSSTTQRSTSGDAERIGSAMLDMDTSVTATPTKQDALPSSPDENEWSLQAVLASGMARNADLQARMKQVRAARIRRRNESQPTTPEKGVERGSESVSSPTPEQVTTQAESPTLSTQSAQYAPIEDASAPPPPPPPPPPPAPGLPGSSGIVSAPTAPLPTGEEGIPPPPPPPPDAGPAANRQAPAVTPSHNANLMAQLRARVQSTEAKSAENHDSLLGVRTSYASESLAMAGPVHPPPAPPLMGMAGNPRKGVMDMAKNRMKQVQWDKLSAEHASNTIWGTNDDYELRLREVFVSEGVFDAIEEEFKAKEASKKLVTAVKKDQKELETHLNYATRQGIEMVLKRIKSRLTDNKQCTPEEVAHLIIHCDPQVCDQSILTELLRYYPESETKGRLGEYKNASDEQLRLLHPADRLVVLLMTVPHLKEKVKGLLYMTRYADTVDLIRTGLNKIQHGSEAIMNAPKFAELLSVVLMFGNFLNATGIKGGAFGFRISSINKLVDTKAGDGTTLLHFVERVVSQHFPSLDGFTEELQAATEACRVQLLDLKHDLAELKSGNTQHKKELDRLLGEHEGNLEDPYAKLMLPFLQQSTQELSKLHDLIQHTERVFHEALRFYGEGPDPIRRGFVAPKTMPTEEFFGIFKEFLAAYRKCKTDNAVRAQQRAAEAARRAAALERDRDRKATQRRKEAGVDDNAVLESLLGSLRASGGTPMRKRRSARHIARKATAELRSFTLNGDSSDAPPQSPSSMAAVMLAKLQREPDDSGSIPTQTSSAPTSRPERRRERRERTSVPNSLDKPSPSNSQSDTQSNASPTPTSPQNSKSTERDVFDSAEIHTTPADLSESTIVSPRSLQEPTPSSLYATPERVHQKADRGLTGSPSSMHSSDVLDVDPCST</sequence>
<dbReference type="Proteomes" id="UP001214628">
    <property type="component" value="Chromosome 1"/>
</dbReference>
<feature type="compositionally biased region" description="Polar residues" evidence="2">
    <location>
        <begin position="1562"/>
        <end position="1581"/>
    </location>
</feature>
<dbReference type="InterPro" id="IPR015425">
    <property type="entry name" value="FH2_Formin"/>
</dbReference>
<organism evidence="6 7">
    <name type="scientific">Malassezia psittaci</name>
    <dbReference type="NCBI Taxonomy" id="1821823"/>
    <lineage>
        <taxon>Eukaryota</taxon>
        <taxon>Fungi</taxon>
        <taxon>Dikarya</taxon>
        <taxon>Basidiomycota</taxon>
        <taxon>Ustilaginomycotina</taxon>
        <taxon>Malasseziomycetes</taxon>
        <taxon>Malasseziales</taxon>
        <taxon>Malasseziaceae</taxon>
        <taxon>Malassezia</taxon>
    </lineage>
</organism>
<keyword evidence="7" id="KW-1185">Reference proteome</keyword>
<keyword evidence="1" id="KW-0175">Coiled coil</keyword>
<dbReference type="Gene3D" id="1.20.58.2220">
    <property type="entry name" value="Formin, FH2 domain"/>
    <property type="match status" value="1"/>
</dbReference>
<reference evidence="6" key="1">
    <citation type="submission" date="2023-02" db="EMBL/GenBank/DDBJ databases">
        <title>Mating type loci evolution in Malassezia.</title>
        <authorList>
            <person name="Coelho M.A."/>
        </authorList>
    </citation>
    <scope>NUCLEOTIDE SEQUENCE</scope>
    <source>
        <strain evidence="6">CBS 14136</strain>
    </source>
</reference>
<feature type="region of interest" description="Disordered" evidence="2">
    <location>
        <begin position="787"/>
        <end position="908"/>
    </location>
</feature>
<feature type="compositionally biased region" description="Polar residues" evidence="2">
    <location>
        <begin position="818"/>
        <end position="843"/>
    </location>
</feature>
<dbReference type="Pfam" id="PF06367">
    <property type="entry name" value="Drf_FH3"/>
    <property type="match status" value="1"/>
</dbReference>
<dbReference type="SMART" id="SM00498">
    <property type="entry name" value="FH2"/>
    <property type="match status" value="1"/>
</dbReference>
<feature type="domain" description="Formin FH3" evidence="4">
    <location>
        <begin position="300"/>
        <end position="504"/>
    </location>
</feature>
<evidence type="ECO:0000259" key="5">
    <source>
        <dbReference type="SMART" id="SM01140"/>
    </source>
</evidence>
<dbReference type="Gene3D" id="1.25.10.10">
    <property type="entry name" value="Leucine-rich Repeat Variant"/>
    <property type="match status" value="1"/>
</dbReference>
<feature type="domain" description="FH2" evidence="3">
    <location>
        <begin position="974"/>
        <end position="1439"/>
    </location>
</feature>
<feature type="compositionally biased region" description="Polar residues" evidence="2">
    <location>
        <begin position="1"/>
        <end position="18"/>
    </location>
</feature>
<evidence type="ECO:0000259" key="3">
    <source>
        <dbReference type="SMART" id="SM00498"/>
    </source>
</evidence>
<gene>
    <name evidence="6" type="ORF">MPSI1_000122</name>
</gene>
<feature type="compositionally biased region" description="Basic and acidic residues" evidence="2">
    <location>
        <begin position="1543"/>
        <end position="1553"/>
    </location>
</feature>
<dbReference type="GO" id="GO:0051017">
    <property type="term" value="P:actin filament bundle assembly"/>
    <property type="evidence" value="ECO:0007669"/>
    <property type="project" value="TreeGrafter"/>
</dbReference>
<feature type="compositionally biased region" description="Basic and acidic residues" evidence="2">
    <location>
        <begin position="1498"/>
        <end position="1509"/>
    </location>
</feature>
<dbReference type="Gene3D" id="6.10.30.50">
    <property type="match status" value="1"/>
</dbReference>
<feature type="region of interest" description="Disordered" evidence="2">
    <location>
        <begin position="1"/>
        <end position="53"/>
    </location>
</feature>
<dbReference type="GO" id="GO:0015629">
    <property type="term" value="C:actin cytoskeleton"/>
    <property type="evidence" value="ECO:0007669"/>
    <property type="project" value="UniProtKB-ARBA"/>
</dbReference>
<dbReference type="InterPro" id="IPR010472">
    <property type="entry name" value="FH3_dom"/>
</dbReference>
<evidence type="ECO:0000313" key="7">
    <source>
        <dbReference type="Proteomes" id="UP001214628"/>
    </source>
</evidence>
<accession>A0AAF0F2Q1</accession>
<dbReference type="SUPFAM" id="SSF48371">
    <property type="entry name" value="ARM repeat"/>
    <property type="match status" value="1"/>
</dbReference>
<dbReference type="SMART" id="SM01139">
    <property type="entry name" value="Drf_FH3"/>
    <property type="match status" value="1"/>
</dbReference>
<dbReference type="InterPro" id="IPR042201">
    <property type="entry name" value="FH2_Formin_sf"/>
</dbReference>
<name>A0AAF0F2Q1_9BASI</name>
<feature type="region of interest" description="Disordered" evidence="2">
    <location>
        <begin position="640"/>
        <end position="739"/>
    </location>
</feature>
<feature type="compositionally biased region" description="Polar residues" evidence="2">
    <location>
        <begin position="1519"/>
        <end position="1542"/>
    </location>
</feature>
<dbReference type="GO" id="GO:0003779">
    <property type="term" value="F:actin binding"/>
    <property type="evidence" value="ECO:0007669"/>
    <property type="project" value="InterPro"/>
</dbReference>
<feature type="compositionally biased region" description="Pro residues" evidence="2">
    <location>
        <begin position="888"/>
        <end position="898"/>
    </location>
</feature>
<feature type="compositionally biased region" description="Basic residues" evidence="2">
    <location>
        <begin position="791"/>
        <end position="800"/>
    </location>
</feature>
<dbReference type="Gene3D" id="1.10.238.150">
    <property type="entry name" value="Formin, FH3 diaphanous domain"/>
    <property type="match status" value="1"/>
</dbReference>
<evidence type="ECO:0000256" key="1">
    <source>
        <dbReference type="SAM" id="Coils"/>
    </source>
</evidence>
<dbReference type="Pfam" id="PF02181">
    <property type="entry name" value="FH2"/>
    <property type="match status" value="1"/>
</dbReference>
<feature type="compositionally biased region" description="Polar residues" evidence="2">
    <location>
        <begin position="723"/>
        <end position="735"/>
    </location>
</feature>
<feature type="region of interest" description="Disordered" evidence="2">
    <location>
        <begin position="1478"/>
        <end position="1615"/>
    </location>
</feature>
<dbReference type="GO" id="GO:0051016">
    <property type="term" value="P:barbed-end actin filament capping"/>
    <property type="evidence" value="ECO:0007669"/>
    <property type="project" value="TreeGrafter"/>
</dbReference>
<dbReference type="GO" id="GO:0032153">
    <property type="term" value="C:cell division site"/>
    <property type="evidence" value="ECO:0007669"/>
    <property type="project" value="UniProtKB-ARBA"/>
</dbReference>
<dbReference type="GO" id="GO:0031267">
    <property type="term" value="F:small GTPase binding"/>
    <property type="evidence" value="ECO:0007669"/>
    <property type="project" value="InterPro"/>
</dbReference>
<feature type="domain" description="Formin GTPase-binding" evidence="5">
    <location>
        <begin position="69"/>
        <end position="279"/>
    </location>
</feature>
<dbReference type="InterPro" id="IPR011989">
    <property type="entry name" value="ARM-like"/>
</dbReference>
<dbReference type="InterPro" id="IPR010473">
    <property type="entry name" value="GTPase-bd"/>
</dbReference>
<protein>
    <submittedName>
        <fullName evidence="6">Uncharacterized protein</fullName>
    </submittedName>
</protein>